<organism evidence="6 7">
    <name type="scientific">Morella rubra</name>
    <name type="common">Chinese bayberry</name>
    <dbReference type="NCBI Taxonomy" id="262757"/>
    <lineage>
        <taxon>Eukaryota</taxon>
        <taxon>Viridiplantae</taxon>
        <taxon>Streptophyta</taxon>
        <taxon>Embryophyta</taxon>
        <taxon>Tracheophyta</taxon>
        <taxon>Spermatophyta</taxon>
        <taxon>Magnoliopsida</taxon>
        <taxon>eudicotyledons</taxon>
        <taxon>Gunneridae</taxon>
        <taxon>Pentapetalae</taxon>
        <taxon>rosids</taxon>
        <taxon>fabids</taxon>
        <taxon>Fagales</taxon>
        <taxon>Myricaceae</taxon>
        <taxon>Morella</taxon>
    </lineage>
</organism>
<dbReference type="GO" id="GO:0016757">
    <property type="term" value="F:glycosyltransferase activity"/>
    <property type="evidence" value="ECO:0007669"/>
    <property type="project" value="UniProtKB-KW"/>
</dbReference>
<reference evidence="6 7" key="1">
    <citation type="journal article" date="2019" name="Plant Biotechnol. J.">
        <title>The red bayberry genome and genetic basis of sex determination.</title>
        <authorList>
            <person name="Jia H.M."/>
            <person name="Jia H.J."/>
            <person name="Cai Q.L."/>
            <person name="Wang Y."/>
            <person name="Zhao H.B."/>
            <person name="Yang W.F."/>
            <person name="Wang G.Y."/>
            <person name="Li Y.H."/>
            <person name="Zhan D.L."/>
            <person name="Shen Y.T."/>
            <person name="Niu Q.F."/>
            <person name="Chang L."/>
            <person name="Qiu J."/>
            <person name="Zhao L."/>
            <person name="Xie H.B."/>
            <person name="Fu W.Y."/>
            <person name="Jin J."/>
            <person name="Li X.W."/>
            <person name="Jiao Y."/>
            <person name="Zhou C.C."/>
            <person name="Tu T."/>
            <person name="Chai C.Y."/>
            <person name="Gao J.L."/>
            <person name="Fan L.J."/>
            <person name="van de Weg E."/>
            <person name="Wang J.Y."/>
            <person name="Gao Z.S."/>
        </authorList>
    </citation>
    <scope>NUCLEOTIDE SEQUENCE [LARGE SCALE GENOMIC DNA]</scope>
    <source>
        <tissue evidence="6">Leaves</tissue>
    </source>
</reference>
<keyword evidence="7" id="KW-1185">Reference proteome</keyword>
<evidence type="ECO:0000313" key="7">
    <source>
        <dbReference type="Proteomes" id="UP000516437"/>
    </source>
</evidence>
<dbReference type="PANTHER" id="PTHR13778:SF47">
    <property type="entry name" value="LIPOPOLYSACCHARIDE 1,3-GALACTOSYLTRANSFERASE"/>
    <property type="match status" value="1"/>
</dbReference>
<gene>
    <name evidence="6" type="ORF">CJ030_MR2G002668</name>
</gene>
<name>A0A6A1WA65_9ROSI</name>
<keyword evidence="2" id="KW-0328">Glycosyltransferase</keyword>
<comment type="caution">
    <text evidence="6">The sequence shown here is derived from an EMBL/GenBank/DDBJ whole genome shotgun (WGS) entry which is preliminary data.</text>
</comment>
<evidence type="ECO:0000256" key="5">
    <source>
        <dbReference type="SAM" id="Phobius"/>
    </source>
</evidence>
<dbReference type="AlphaFoldDB" id="A0A6A1WA65"/>
<keyword evidence="5" id="KW-1133">Transmembrane helix</keyword>
<proteinExistence type="predicted"/>
<evidence type="ECO:0000256" key="4">
    <source>
        <dbReference type="SAM" id="MobiDB-lite"/>
    </source>
</evidence>
<evidence type="ECO:0000256" key="3">
    <source>
        <dbReference type="ARBA" id="ARBA00022679"/>
    </source>
</evidence>
<keyword evidence="5" id="KW-0472">Membrane</keyword>
<dbReference type="GO" id="GO:0005794">
    <property type="term" value="C:Golgi apparatus"/>
    <property type="evidence" value="ECO:0007669"/>
    <property type="project" value="TreeGrafter"/>
</dbReference>
<keyword evidence="3" id="KW-0808">Transferase</keyword>
<feature type="transmembrane region" description="Helical" evidence="5">
    <location>
        <begin position="68"/>
        <end position="86"/>
    </location>
</feature>
<dbReference type="InterPro" id="IPR029044">
    <property type="entry name" value="Nucleotide-diphossugar_trans"/>
</dbReference>
<feature type="compositionally biased region" description="Basic and acidic residues" evidence="4">
    <location>
        <begin position="14"/>
        <end position="25"/>
    </location>
</feature>
<comment type="pathway">
    <text evidence="1">Glycan metabolism; pectin biosynthesis.</text>
</comment>
<feature type="region of interest" description="Disordered" evidence="4">
    <location>
        <begin position="14"/>
        <end position="59"/>
    </location>
</feature>
<dbReference type="PANTHER" id="PTHR13778">
    <property type="entry name" value="GLYCOSYLTRANSFERASE 8 DOMAIN-CONTAINING PROTEIN"/>
    <property type="match status" value="1"/>
</dbReference>
<protein>
    <recommendedName>
        <fullName evidence="8">Hexosyltransferase</fullName>
    </recommendedName>
</protein>
<dbReference type="Proteomes" id="UP000516437">
    <property type="component" value="Chromosome 2"/>
</dbReference>
<sequence length="425" mass="47549">MTYNVLPFFTTSTEREAETELKETQDMSSSFMSSRSSATHRRAASSPNTDFSGFERREVDPAPTPRPLFQLFAFGFIIFLVFLQFLPATHFRDPSDPLRKWTPFGDSTASMLMRLSLGLRQTEASNDGNSSLLAKNDGEDGMIHVVSWMDCLDLRFLAVLANSTLSSSRYPHLVFFHFFIPKGKEDKVSFFKLKVLFPHSNLQVHGQEEVKEIITTAISGTQFAVFVEVAPFIIPSVHQSLAKFIYILPNILMKGRVEELMGADLSNYAIGAAEDCSSKLDMFVKSDVLDAIQRSASKPWLSESPYVKNACTPVLSVLLIDSRKLDGDFVEAFLWWSKVLNLNERSTGKNPAIFLALYNKYLKLSSSWLVTPATSSEMINKSMVIQYDIPDSVCSQFGSGATPQSDHGNIWTDYLTPMADRILGS</sequence>
<dbReference type="SUPFAM" id="SSF53448">
    <property type="entry name" value="Nucleotide-diphospho-sugar transferases"/>
    <property type="match status" value="1"/>
</dbReference>
<dbReference type="EMBL" id="RXIC02000020">
    <property type="protein sequence ID" value="KAB1222154.1"/>
    <property type="molecule type" value="Genomic_DNA"/>
</dbReference>
<dbReference type="OrthoDB" id="411524at2759"/>
<dbReference type="Gene3D" id="3.90.550.10">
    <property type="entry name" value="Spore Coat Polysaccharide Biosynthesis Protein SpsA, Chain A"/>
    <property type="match status" value="1"/>
</dbReference>
<evidence type="ECO:0000256" key="2">
    <source>
        <dbReference type="ARBA" id="ARBA00022676"/>
    </source>
</evidence>
<accession>A0A6A1WA65</accession>
<evidence type="ECO:0008006" key="8">
    <source>
        <dbReference type="Google" id="ProtNLM"/>
    </source>
</evidence>
<dbReference type="InterPro" id="IPR050748">
    <property type="entry name" value="Glycosyltrans_8_dom-fam"/>
</dbReference>
<evidence type="ECO:0000313" key="6">
    <source>
        <dbReference type="EMBL" id="KAB1222154.1"/>
    </source>
</evidence>
<evidence type="ECO:0000256" key="1">
    <source>
        <dbReference type="ARBA" id="ARBA00004877"/>
    </source>
</evidence>
<feature type="compositionally biased region" description="Low complexity" evidence="4">
    <location>
        <begin position="27"/>
        <end position="37"/>
    </location>
</feature>
<keyword evidence="5" id="KW-0812">Transmembrane</keyword>